<accession>A0A927U9V5</accession>
<dbReference type="Proteomes" id="UP000766246">
    <property type="component" value="Unassembled WGS sequence"/>
</dbReference>
<dbReference type="Pfam" id="PF13189">
    <property type="entry name" value="Cytidylate_kin2"/>
    <property type="match status" value="1"/>
</dbReference>
<dbReference type="SUPFAM" id="SSF52540">
    <property type="entry name" value="P-loop containing nucleoside triphosphate hydrolases"/>
    <property type="match status" value="1"/>
</dbReference>
<name>A0A927U9V5_9FIRM</name>
<dbReference type="AlphaFoldDB" id="A0A927U9V5"/>
<proteinExistence type="predicted"/>
<dbReference type="Gene3D" id="3.40.50.300">
    <property type="entry name" value="P-loop containing nucleotide triphosphate hydrolases"/>
    <property type="match status" value="1"/>
</dbReference>
<evidence type="ECO:0000313" key="2">
    <source>
        <dbReference type="Proteomes" id="UP000766246"/>
    </source>
</evidence>
<organism evidence="1 2">
    <name type="scientific">Pseudobutyrivibrio ruminis</name>
    <dbReference type="NCBI Taxonomy" id="46206"/>
    <lineage>
        <taxon>Bacteria</taxon>
        <taxon>Bacillati</taxon>
        <taxon>Bacillota</taxon>
        <taxon>Clostridia</taxon>
        <taxon>Lachnospirales</taxon>
        <taxon>Lachnospiraceae</taxon>
        <taxon>Pseudobutyrivibrio</taxon>
    </lineage>
</organism>
<sequence>MYEYITIERKYGSGGHNIAEALAKKLGYRLYDRGVVVETCKRMGLSYDQVSGMDEQTPIKPIFKAPGSDHLSMEEQIYNTEVEIIREAAETPGCIFVGRCASEILKDKKCLKVFITADDDFRLNRSINVEKNDKDKAEDVMKKFDKKREKFFTTHSNEKWGSPEYFDLIINSGHLGEDACVALLEALAKQ</sequence>
<gene>
    <name evidence="1" type="ORF">E7272_03850</name>
</gene>
<dbReference type="InterPro" id="IPR027417">
    <property type="entry name" value="P-loop_NTPase"/>
</dbReference>
<keyword evidence="1" id="KW-0808">Transferase</keyword>
<keyword evidence="1" id="KW-0418">Kinase</keyword>
<dbReference type="GO" id="GO:0016301">
    <property type="term" value="F:kinase activity"/>
    <property type="evidence" value="ECO:0007669"/>
    <property type="project" value="UniProtKB-KW"/>
</dbReference>
<protein>
    <submittedName>
        <fullName evidence="1">Cytidylate kinase-like family protein</fullName>
    </submittedName>
</protein>
<comment type="caution">
    <text evidence="1">The sequence shown here is derived from an EMBL/GenBank/DDBJ whole genome shotgun (WGS) entry which is preliminary data.</text>
</comment>
<reference evidence="1" key="1">
    <citation type="submission" date="2019-04" db="EMBL/GenBank/DDBJ databases">
        <title>Evolution of Biomass-Degrading Anaerobic Consortia Revealed by Metagenomics.</title>
        <authorList>
            <person name="Peng X."/>
        </authorList>
    </citation>
    <scope>NUCLEOTIDE SEQUENCE</scope>
    <source>
        <strain evidence="1">SIG311</strain>
    </source>
</reference>
<evidence type="ECO:0000313" key="1">
    <source>
        <dbReference type="EMBL" id="MBE5918958.1"/>
    </source>
</evidence>
<dbReference type="EMBL" id="SVER01000007">
    <property type="protein sequence ID" value="MBE5918958.1"/>
    <property type="molecule type" value="Genomic_DNA"/>
</dbReference>